<sequence>MKFRQLTNRIALILTLVIAYVLVFGINRPEKALTPEEQVRQYNIVRERYSGKDARTITPSQVAIVTYYAPQSNKEHQIHFEDELYKNVSHYSMTNIADYCSYNGFAFFFRNNHMVDTETKAAYWGKMDVVEYYLKKGFEWVIWTDIDVLFLKERSLVDHWLSFASPNQHMAFVTECNDHEGELGTVRSGFFAVRNTKEGLSFLKAWKDTFAGFKGHFNPEQEALEGMVLKQPWKSWAMIAPHNKIHTYPYCLNYDTDPISVHFSGGTKWNMREHADKLYEGKEKVKDFQINFPTLDFE</sequence>
<keyword evidence="5" id="KW-1185">Reference proteome</keyword>
<dbReference type="AlphaFoldDB" id="A0AAD5UJ82"/>
<keyword evidence="3" id="KW-0808">Transferase</keyword>
<organism evidence="4 5">
    <name type="scientific">Boothiomyces macroporosus</name>
    <dbReference type="NCBI Taxonomy" id="261099"/>
    <lineage>
        <taxon>Eukaryota</taxon>
        <taxon>Fungi</taxon>
        <taxon>Fungi incertae sedis</taxon>
        <taxon>Chytridiomycota</taxon>
        <taxon>Chytridiomycota incertae sedis</taxon>
        <taxon>Chytridiomycetes</taxon>
        <taxon>Rhizophydiales</taxon>
        <taxon>Terramycetaceae</taxon>
        <taxon>Boothiomyces</taxon>
    </lineage>
</organism>
<dbReference type="PANTHER" id="PTHR31306:SF4">
    <property type="entry name" value="ALPHA-1,2-GALACTOSYLTRANSFERASE"/>
    <property type="match status" value="1"/>
</dbReference>
<keyword evidence="2" id="KW-0328">Glycosyltransferase</keyword>
<reference evidence="4" key="1">
    <citation type="submission" date="2020-05" db="EMBL/GenBank/DDBJ databases">
        <title>Phylogenomic resolution of chytrid fungi.</title>
        <authorList>
            <person name="Stajich J.E."/>
            <person name="Amses K."/>
            <person name="Simmons R."/>
            <person name="Seto K."/>
            <person name="Myers J."/>
            <person name="Bonds A."/>
            <person name="Quandt C.A."/>
            <person name="Barry K."/>
            <person name="Liu P."/>
            <person name="Grigoriev I."/>
            <person name="Longcore J.E."/>
            <person name="James T.Y."/>
        </authorList>
    </citation>
    <scope>NUCLEOTIDE SEQUENCE</scope>
    <source>
        <strain evidence="4">PLAUS21</strain>
    </source>
</reference>
<proteinExistence type="inferred from homology"/>
<dbReference type="GO" id="GO:0006487">
    <property type="term" value="P:protein N-linked glycosylation"/>
    <property type="evidence" value="ECO:0007669"/>
    <property type="project" value="TreeGrafter"/>
</dbReference>
<dbReference type="InterPro" id="IPR008630">
    <property type="entry name" value="Glyco_trans_34"/>
</dbReference>
<dbReference type="InterPro" id="IPR029044">
    <property type="entry name" value="Nucleotide-diphossugar_trans"/>
</dbReference>
<dbReference type="GO" id="GO:0016757">
    <property type="term" value="F:glycosyltransferase activity"/>
    <property type="evidence" value="ECO:0007669"/>
    <property type="project" value="UniProtKB-KW"/>
</dbReference>
<dbReference type="PANTHER" id="PTHR31306">
    <property type="entry name" value="ALPHA-1,6-MANNOSYLTRANSFERASE MNN11-RELATED"/>
    <property type="match status" value="1"/>
</dbReference>
<comment type="caution">
    <text evidence="4">The sequence shown here is derived from an EMBL/GenBank/DDBJ whole genome shotgun (WGS) entry which is preliminary data.</text>
</comment>
<gene>
    <name evidence="4" type="ORF">HK103_002103</name>
</gene>
<evidence type="ECO:0000256" key="2">
    <source>
        <dbReference type="ARBA" id="ARBA00022676"/>
    </source>
</evidence>
<dbReference type="Gene3D" id="3.90.550.10">
    <property type="entry name" value="Spore Coat Polysaccharide Biosynthesis Protein SpsA, Chain A"/>
    <property type="match status" value="1"/>
</dbReference>
<evidence type="ECO:0000313" key="5">
    <source>
        <dbReference type="Proteomes" id="UP001210925"/>
    </source>
</evidence>
<comment type="similarity">
    <text evidence="1">Belongs to the glycosyltransferase 34 family.</text>
</comment>
<dbReference type="SUPFAM" id="SSF53448">
    <property type="entry name" value="Nucleotide-diphospho-sugar transferases"/>
    <property type="match status" value="1"/>
</dbReference>
<dbReference type="Proteomes" id="UP001210925">
    <property type="component" value="Unassembled WGS sequence"/>
</dbReference>
<evidence type="ECO:0000313" key="4">
    <source>
        <dbReference type="EMBL" id="KAJ3259550.1"/>
    </source>
</evidence>
<protein>
    <recommendedName>
        <fullName evidence="6">Nucleotide-diphospho-sugar transferase domain-containing protein</fullName>
    </recommendedName>
</protein>
<dbReference type="Pfam" id="PF05637">
    <property type="entry name" value="Glyco_transf_34"/>
    <property type="match status" value="1"/>
</dbReference>
<evidence type="ECO:0008006" key="6">
    <source>
        <dbReference type="Google" id="ProtNLM"/>
    </source>
</evidence>
<dbReference type="GO" id="GO:0000139">
    <property type="term" value="C:Golgi membrane"/>
    <property type="evidence" value="ECO:0007669"/>
    <property type="project" value="TreeGrafter"/>
</dbReference>
<accession>A0AAD5UJ82</accession>
<evidence type="ECO:0000256" key="3">
    <source>
        <dbReference type="ARBA" id="ARBA00022679"/>
    </source>
</evidence>
<evidence type="ECO:0000256" key="1">
    <source>
        <dbReference type="ARBA" id="ARBA00005664"/>
    </source>
</evidence>
<name>A0AAD5UJ82_9FUNG</name>
<dbReference type="EMBL" id="JADGKB010000017">
    <property type="protein sequence ID" value="KAJ3259550.1"/>
    <property type="molecule type" value="Genomic_DNA"/>
</dbReference>